<dbReference type="AlphaFoldDB" id="A0A6G1S6V2"/>
<dbReference type="PROSITE" id="PS51363">
    <property type="entry name" value="W2"/>
    <property type="match status" value="1"/>
</dbReference>
<dbReference type="Gene3D" id="3.30.30.170">
    <property type="match status" value="1"/>
</dbReference>
<feature type="domain" description="W2" evidence="8">
    <location>
        <begin position="221"/>
        <end position="383"/>
    </location>
</feature>
<evidence type="ECO:0000259" key="8">
    <source>
        <dbReference type="PROSITE" id="PS51363"/>
    </source>
</evidence>
<evidence type="ECO:0000256" key="6">
    <source>
        <dbReference type="ARBA" id="ARBA00023134"/>
    </source>
</evidence>
<dbReference type="GO" id="GO:0003743">
    <property type="term" value="F:translation initiation factor activity"/>
    <property type="evidence" value="ECO:0007669"/>
    <property type="project" value="UniProtKB-KW"/>
</dbReference>
<dbReference type="PANTHER" id="PTHR23001">
    <property type="entry name" value="EUKARYOTIC TRANSLATION INITIATION FACTOR"/>
    <property type="match status" value="1"/>
</dbReference>
<reference evidence="9" key="1">
    <citation type="submission" date="2018-10" db="EMBL/GenBank/DDBJ databases">
        <title>Transcriptome assembly of Aceria tosichella (Wheat curl mite) Type 2.</title>
        <authorList>
            <person name="Scully E.D."/>
            <person name="Geib S.M."/>
            <person name="Palmer N.A."/>
            <person name="Gupta A.K."/>
            <person name="Sarath G."/>
            <person name="Tatineni S."/>
        </authorList>
    </citation>
    <scope>NUCLEOTIDE SEQUENCE</scope>
    <source>
        <strain evidence="9">LincolnNE</strain>
    </source>
</reference>
<dbReference type="InterPro" id="IPR016024">
    <property type="entry name" value="ARM-type_fold"/>
</dbReference>
<accession>A0A6G1S6V2</accession>
<dbReference type="GO" id="GO:0001732">
    <property type="term" value="P:formation of cytoplasmic translation initiation complex"/>
    <property type="evidence" value="ECO:0007669"/>
    <property type="project" value="TreeGrafter"/>
</dbReference>
<dbReference type="Gene3D" id="2.20.25.350">
    <property type="match status" value="1"/>
</dbReference>
<sequence>MANVNINRNLSDQFYRYKMPKLVAKVEGKGNGIKTVIVNMPEIAKSLNRPPMYPTKYFGCLLGAQVNFDNKSERYIVNGAHDSNKLQDLLDGFIQKYVLCQSCENPETILSVNKKKEVIGTNCMACGHSGTISAVNDRVAAYILKNPPPKPQAAAAPTAAAAAAAAESAAAGPVANHISNMTANNDDDDDWGEDTNEDAVRKRMDQLSAGAKSLMLNDDLEKSQDARMQIFFEFVEKKAKTVDLTIGEHQKAIKAEADRLDISDKAVIVLCEVLFKDNLIEKVKLYKNLFLRFTHENHRAQKYLLRGIELTISSMKEQLMPKVTMIFNTFYDLEIIVEDVFLDWFSRGQKRGNKINETTRELIEKARPFITWLNEASEESDDDEEDENVDVDFDDRLVGDVIKVTEQENNTSPKNATAGSKKTASIDTKDTKTTASAVKNNKPDEDDIDIDAI</sequence>
<dbReference type="GO" id="GO:0071074">
    <property type="term" value="F:eukaryotic initiation factor eIF2 binding"/>
    <property type="evidence" value="ECO:0007669"/>
    <property type="project" value="TreeGrafter"/>
</dbReference>
<dbReference type="Gene3D" id="1.25.40.180">
    <property type="match status" value="1"/>
</dbReference>
<dbReference type="InterPro" id="IPR003307">
    <property type="entry name" value="W2_domain"/>
</dbReference>
<dbReference type="FunFam" id="3.30.30.170:FF:000002">
    <property type="entry name" value="Eukaryotic translation initiation factor 5"/>
    <property type="match status" value="1"/>
</dbReference>
<feature type="compositionally biased region" description="Acidic residues" evidence="7">
    <location>
        <begin position="444"/>
        <end position="453"/>
    </location>
</feature>
<organism evidence="9">
    <name type="scientific">Aceria tosichella</name>
    <name type="common">wheat curl mite</name>
    <dbReference type="NCBI Taxonomy" id="561515"/>
    <lineage>
        <taxon>Eukaryota</taxon>
        <taxon>Metazoa</taxon>
        <taxon>Ecdysozoa</taxon>
        <taxon>Arthropoda</taxon>
        <taxon>Chelicerata</taxon>
        <taxon>Arachnida</taxon>
        <taxon>Acari</taxon>
        <taxon>Acariformes</taxon>
        <taxon>Trombidiformes</taxon>
        <taxon>Prostigmata</taxon>
        <taxon>Eupodina</taxon>
        <taxon>Eriophyoidea</taxon>
        <taxon>Eriophyidae</taxon>
        <taxon>Eriophyinae</taxon>
        <taxon>Aceriini</taxon>
        <taxon>Aceria</taxon>
    </lineage>
</organism>
<comment type="similarity">
    <text evidence="1">Belongs to the eIF-2-beta/eIF-5 family.</text>
</comment>
<evidence type="ECO:0000256" key="1">
    <source>
        <dbReference type="ARBA" id="ARBA00010397"/>
    </source>
</evidence>
<keyword evidence="6" id="KW-0342">GTP-binding</keyword>
<dbReference type="Pfam" id="PF02020">
    <property type="entry name" value="W2"/>
    <property type="match status" value="1"/>
</dbReference>
<dbReference type="SUPFAM" id="SSF48371">
    <property type="entry name" value="ARM repeat"/>
    <property type="match status" value="1"/>
</dbReference>
<evidence type="ECO:0000256" key="4">
    <source>
        <dbReference type="ARBA" id="ARBA00022741"/>
    </source>
</evidence>
<proteinExistence type="inferred from homology"/>
<dbReference type="Pfam" id="PF01873">
    <property type="entry name" value="eIF-5_eIF-2B"/>
    <property type="match status" value="1"/>
</dbReference>
<dbReference type="GO" id="GO:0005829">
    <property type="term" value="C:cytosol"/>
    <property type="evidence" value="ECO:0007669"/>
    <property type="project" value="TreeGrafter"/>
</dbReference>
<dbReference type="PANTHER" id="PTHR23001:SF7">
    <property type="entry name" value="EUKARYOTIC TRANSLATION INITIATION FACTOR 5"/>
    <property type="match status" value="1"/>
</dbReference>
<dbReference type="EMBL" id="GGYP01001464">
    <property type="protein sequence ID" value="MDE46235.1"/>
    <property type="molecule type" value="Transcribed_RNA"/>
</dbReference>
<dbReference type="InterPro" id="IPR002735">
    <property type="entry name" value="Transl_init_fac_IF2/IF5_dom"/>
</dbReference>
<dbReference type="SMART" id="SM00515">
    <property type="entry name" value="eIF5C"/>
    <property type="match status" value="1"/>
</dbReference>
<dbReference type="CDD" id="cd11561">
    <property type="entry name" value="W2_eIF5"/>
    <property type="match status" value="1"/>
</dbReference>
<protein>
    <recommendedName>
        <fullName evidence="2">Eukaryotic translation initiation factor 5</fullName>
    </recommendedName>
</protein>
<dbReference type="InterPro" id="IPR016189">
    <property type="entry name" value="Transl_init_fac_IF2/IF5_N"/>
</dbReference>
<dbReference type="SUPFAM" id="SSF100966">
    <property type="entry name" value="Translation initiation factor 2 beta, aIF2beta, N-terminal domain"/>
    <property type="match status" value="1"/>
</dbReference>
<feature type="compositionally biased region" description="Polar residues" evidence="7">
    <location>
        <begin position="407"/>
        <end position="426"/>
    </location>
</feature>
<name>A0A6G1S6V2_9ACAR</name>
<dbReference type="GO" id="GO:0005525">
    <property type="term" value="F:GTP binding"/>
    <property type="evidence" value="ECO:0007669"/>
    <property type="project" value="UniProtKB-KW"/>
</dbReference>
<evidence type="ECO:0000256" key="2">
    <source>
        <dbReference type="ARBA" id="ARBA00018059"/>
    </source>
</evidence>
<evidence type="ECO:0000256" key="3">
    <source>
        <dbReference type="ARBA" id="ARBA00022540"/>
    </source>
</evidence>
<evidence type="ECO:0000256" key="5">
    <source>
        <dbReference type="ARBA" id="ARBA00022917"/>
    </source>
</evidence>
<keyword evidence="5" id="KW-0648">Protein biosynthesis</keyword>
<feature type="region of interest" description="Disordered" evidence="7">
    <location>
        <begin position="403"/>
        <end position="453"/>
    </location>
</feature>
<dbReference type="SUPFAM" id="SSF75689">
    <property type="entry name" value="Zinc-binding domain of translation initiation factor 2 beta"/>
    <property type="match status" value="1"/>
</dbReference>
<dbReference type="GO" id="GO:0005092">
    <property type="term" value="F:GDP-dissociation inhibitor activity"/>
    <property type="evidence" value="ECO:0007669"/>
    <property type="project" value="TreeGrafter"/>
</dbReference>
<dbReference type="SMART" id="SM00653">
    <property type="entry name" value="eIF2B_5"/>
    <property type="match status" value="1"/>
</dbReference>
<keyword evidence="3 9" id="KW-0396">Initiation factor</keyword>
<dbReference type="InterPro" id="IPR045196">
    <property type="entry name" value="IF2/IF5"/>
</dbReference>
<dbReference type="InterPro" id="IPR016190">
    <property type="entry name" value="Transl_init_fac_IF2/IF5_Zn-bd"/>
</dbReference>
<keyword evidence="4" id="KW-0547">Nucleotide-binding</keyword>
<gene>
    <name evidence="9" type="primary">EIF5</name>
    <name evidence="9" type="ORF">g.11239</name>
</gene>
<evidence type="ECO:0000313" key="9">
    <source>
        <dbReference type="EMBL" id="MDE46235.1"/>
    </source>
</evidence>
<evidence type="ECO:0000256" key="7">
    <source>
        <dbReference type="SAM" id="MobiDB-lite"/>
    </source>
</evidence>